<organism evidence="2 3">
    <name type="scientific">Chaetomium strumarium</name>
    <dbReference type="NCBI Taxonomy" id="1170767"/>
    <lineage>
        <taxon>Eukaryota</taxon>
        <taxon>Fungi</taxon>
        <taxon>Dikarya</taxon>
        <taxon>Ascomycota</taxon>
        <taxon>Pezizomycotina</taxon>
        <taxon>Sordariomycetes</taxon>
        <taxon>Sordariomycetidae</taxon>
        <taxon>Sordariales</taxon>
        <taxon>Chaetomiaceae</taxon>
        <taxon>Chaetomium</taxon>
    </lineage>
</organism>
<dbReference type="GeneID" id="87886729"/>
<dbReference type="EMBL" id="JAUDZG010000004">
    <property type="protein sequence ID" value="KAK3305274.1"/>
    <property type="molecule type" value="Genomic_DNA"/>
</dbReference>
<evidence type="ECO:0008006" key="4">
    <source>
        <dbReference type="Google" id="ProtNLM"/>
    </source>
</evidence>
<dbReference type="Proteomes" id="UP001273166">
    <property type="component" value="Unassembled WGS sequence"/>
</dbReference>
<feature type="compositionally biased region" description="Polar residues" evidence="1">
    <location>
        <begin position="163"/>
        <end position="172"/>
    </location>
</feature>
<reference evidence="2" key="1">
    <citation type="journal article" date="2023" name="Mol. Phylogenet. Evol.">
        <title>Genome-scale phylogeny and comparative genomics of the fungal order Sordariales.</title>
        <authorList>
            <person name="Hensen N."/>
            <person name="Bonometti L."/>
            <person name="Westerberg I."/>
            <person name="Brannstrom I.O."/>
            <person name="Guillou S."/>
            <person name="Cros-Aarteil S."/>
            <person name="Calhoun S."/>
            <person name="Haridas S."/>
            <person name="Kuo A."/>
            <person name="Mondo S."/>
            <person name="Pangilinan J."/>
            <person name="Riley R."/>
            <person name="LaButti K."/>
            <person name="Andreopoulos B."/>
            <person name="Lipzen A."/>
            <person name="Chen C."/>
            <person name="Yan M."/>
            <person name="Daum C."/>
            <person name="Ng V."/>
            <person name="Clum A."/>
            <person name="Steindorff A."/>
            <person name="Ohm R.A."/>
            <person name="Martin F."/>
            <person name="Silar P."/>
            <person name="Natvig D.O."/>
            <person name="Lalanne C."/>
            <person name="Gautier V."/>
            <person name="Ament-Velasquez S.L."/>
            <person name="Kruys A."/>
            <person name="Hutchinson M.I."/>
            <person name="Powell A.J."/>
            <person name="Barry K."/>
            <person name="Miller A.N."/>
            <person name="Grigoriev I.V."/>
            <person name="Debuchy R."/>
            <person name="Gladieux P."/>
            <person name="Hiltunen Thoren M."/>
            <person name="Johannesson H."/>
        </authorList>
    </citation>
    <scope>NUCLEOTIDE SEQUENCE</scope>
    <source>
        <strain evidence="2">CBS 333.67</strain>
    </source>
</reference>
<feature type="region of interest" description="Disordered" evidence="1">
    <location>
        <begin position="130"/>
        <end position="174"/>
    </location>
</feature>
<gene>
    <name evidence="2" type="ORF">B0T15DRAFT_511205</name>
</gene>
<dbReference type="Gene3D" id="3.30.160.60">
    <property type="entry name" value="Classic Zinc Finger"/>
    <property type="match status" value="1"/>
</dbReference>
<feature type="compositionally biased region" description="Polar residues" evidence="1">
    <location>
        <begin position="138"/>
        <end position="155"/>
    </location>
</feature>
<keyword evidence="3" id="KW-1185">Reference proteome</keyword>
<accession>A0AAJ0GSF5</accession>
<proteinExistence type="predicted"/>
<dbReference type="RefSeq" id="XP_062721054.1">
    <property type="nucleotide sequence ID" value="XM_062867900.1"/>
</dbReference>
<evidence type="ECO:0000313" key="3">
    <source>
        <dbReference type="Proteomes" id="UP001273166"/>
    </source>
</evidence>
<reference evidence="2" key="2">
    <citation type="submission" date="2023-06" db="EMBL/GenBank/DDBJ databases">
        <authorList>
            <consortium name="Lawrence Berkeley National Laboratory"/>
            <person name="Mondo S.J."/>
            <person name="Hensen N."/>
            <person name="Bonometti L."/>
            <person name="Westerberg I."/>
            <person name="Brannstrom I.O."/>
            <person name="Guillou S."/>
            <person name="Cros-Aarteil S."/>
            <person name="Calhoun S."/>
            <person name="Haridas S."/>
            <person name="Kuo A."/>
            <person name="Pangilinan J."/>
            <person name="Riley R."/>
            <person name="Labutti K."/>
            <person name="Andreopoulos B."/>
            <person name="Lipzen A."/>
            <person name="Chen C."/>
            <person name="Yanf M."/>
            <person name="Daum C."/>
            <person name="Ng V."/>
            <person name="Clum A."/>
            <person name="Steindorff A."/>
            <person name="Ohm R."/>
            <person name="Martin F."/>
            <person name="Silar P."/>
            <person name="Natvig D."/>
            <person name="Lalanne C."/>
            <person name="Gautier V."/>
            <person name="Ament-Velasquez S.L."/>
            <person name="Kruys A."/>
            <person name="Hutchinson M.I."/>
            <person name="Powell A.J."/>
            <person name="Barry K."/>
            <person name="Miller A.N."/>
            <person name="Grigoriev I.V."/>
            <person name="Debuchy R."/>
            <person name="Gladieux P."/>
            <person name="Thoren M.H."/>
            <person name="Johannesson H."/>
        </authorList>
    </citation>
    <scope>NUCLEOTIDE SEQUENCE</scope>
    <source>
        <strain evidence="2">CBS 333.67</strain>
    </source>
</reference>
<protein>
    <recommendedName>
        <fullName evidence="4">C2H2-type domain-containing protein</fullName>
    </recommendedName>
</protein>
<dbReference type="AlphaFoldDB" id="A0AAJ0GSF5"/>
<evidence type="ECO:0000256" key="1">
    <source>
        <dbReference type="SAM" id="MobiDB-lite"/>
    </source>
</evidence>
<name>A0AAJ0GSF5_9PEZI</name>
<sequence>MPDQIAAHCGFQPEPVLYGFQTDLLCPEITTKRSVSIWPVCLAGPRSILTLFVKSSNLDRSPAGASSAPATTTAFTSHGLGGELKGFDFDIGRGFSGDANVASWLRSIDPADLLASLCAPLDWEEWEGAPDSEAELPFSSSDRMGSCPQMTPTLLGSSSGGSPNNQSVSWAGSSPAVARQSEGLGSGYQCADCGNVYDTRVQLSKRHKPKQPCPFAGVGCKAEFSVRAELTRHMNSGQHGGGKNVECPRCHKRFTNRIHNMRRHQKSGACKPSG</sequence>
<comment type="caution">
    <text evidence="2">The sequence shown here is derived from an EMBL/GenBank/DDBJ whole genome shotgun (WGS) entry which is preliminary data.</text>
</comment>
<evidence type="ECO:0000313" key="2">
    <source>
        <dbReference type="EMBL" id="KAK3305274.1"/>
    </source>
</evidence>